<dbReference type="Proteomes" id="UP001273209">
    <property type="component" value="Unassembled WGS sequence"/>
</dbReference>
<reference evidence="17" key="1">
    <citation type="submission" date="2023-11" db="EMBL/GenBank/DDBJ databases">
        <title>The genome sequences of three competitors of mushroom-forming fungi.</title>
        <authorList>
            <person name="Beijen E."/>
            <person name="Ohm R.A."/>
        </authorList>
    </citation>
    <scope>NUCLEOTIDE SEQUENCE</scope>
    <source>
        <strain evidence="17">CBS 100526</strain>
    </source>
</reference>
<keyword evidence="6" id="KW-0547">Nucleotide-binding</keyword>
<dbReference type="Gene3D" id="3.30.70.890">
    <property type="entry name" value="GHMP kinase, C-terminal domain"/>
    <property type="match status" value="1"/>
</dbReference>
<dbReference type="EC" id="2.7.4.2" evidence="3 15"/>
<dbReference type="EMBL" id="JAWRVG010000006">
    <property type="protein sequence ID" value="KAK4081809.1"/>
    <property type="molecule type" value="Genomic_DNA"/>
</dbReference>
<dbReference type="GO" id="GO:0005777">
    <property type="term" value="C:peroxisome"/>
    <property type="evidence" value="ECO:0007669"/>
    <property type="project" value="TreeGrafter"/>
</dbReference>
<keyword evidence="11 15" id="KW-0443">Lipid metabolism</keyword>
<evidence type="ECO:0000256" key="2">
    <source>
        <dbReference type="ARBA" id="ARBA00006495"/>
    </source>
</evidence>
<dbReference type="Pfam" id="PF00288">
    <property type="entry name" value="GHMP_kinases_N"/>
    <property type="match status" value="1"/>
</dbReference>
<evidence type="ECO:0000313" key="17">
    <source>
        <dbReference type="EMBL" id="KAK4081809.1"/>
    </source>
</evidence>
<proteinExistence type="inferred from homology"/>
<dbReference type="InterPro" id="IPR035102">
    <property type="entry name" value="Phosphomevalonate_kinase"/>
</dbReference>
<dbReference type="Gene3D" id="3.30.230.10">
    <property type="match status" value="1"/>
</dbReference>
<dbReference type="PANTHER" id="PTHR31814:SF2">
    <property type="entry name" value="PHOSPHOMEVALONATE KINASE"/>
    <property type="match status" value="1"/>
</dbReference>
<keyword evidence="18" id="KW-1185">Reference proteome</keyword>
<feature type="domain" description="GHMP kinase N-terminal" evidence="16">
    <location>
        <begin position="226"/>
        <end position="292"/>
    </location>
</feature>
<evidence type="ECO:0000256" key="4">
    <source>
        <dbReference type="ARBA" id="ARBA00022516"/>
    </source>
</evidence>
<dbReference type="PANTHER" id="PTHR31814">
    <property type="match status" value="1"/>
</dbReference>
<evidence type="ECO:0000256" key="15">
    <source>
        <dbReference type="PIRNR" id="PIRNR017288"/>
    </source>
</evidence>
<dbReference type="InterPro" id="IPR014721">
    <property type="entry name" value="Ribsml_uS5_D2-typ_fold_subgr"/>
</dbReference>
<dbReference type="GO" id="GO:0006696">
    <property type="term" value="P:ergosterol biosynthetic process"/>
    <property type="evidence" value="ECO:0007669"/>
    <property type="project" value="TreeGrafter"/>
</dbReference>
<name>A0AAE1M280_9HYPO</name>
<dbReference type="InterPro" id="IPR036554">
    <property type="entry name" value="GHMP_kinase_C_sf"/>
</dbReference>
<comment type="caution">
    <text evidence="17">The sequence shown here is derived from an EMBL/GenBank/DDBJ whole genome shotgun (WGS) entry which is preliminary data.</text>
</comment>
<dbReference type="InterPro" id="IPR020568">
    <property type="entry name" value="Ribosomal_Su5_D2-typ_SF"/>
</dbReference>
<protein>
    <recommendedName>
        <fullName evidence="3 15">Phosphomevalonate kinase</fullName>
        <ecNumber evidence="3 15">2.7.4.2</ecNumber>
    </recommendedName>
</protein>
<dbReference type="SUPFAM" id="SSF55060">
    <property type="entry name" value="GHMP Kinase, C-terminal domain"/>
    <property type="match status" value="1"/>
</dbReference>
<evidence type="ECO:0000256" key="1">
    <source>
        <dbReference type="ARBA" id="ARBA00005017"/>
    </source>
</evidence>
<evidence type="ECO:0000259" key="16">
    <source>
        <dbReference type="Pfam" id="PF00288"/>
    </source>
</evidence>
<keyword evidence="8" id="KW-0067">ATP-binding</keyword>
<evidence type="ECO:0000256" key="10">
    <source>
        <dbReference type="ARBA" id="ARBA00023011"/>
    </source>
</evidence>
<evidence type="ECO:0000256" key="5">
    <source>
        <dbReference type="ARBA" id="ARBA00022679"/>
    </source>
</evidence>
<keyword evidence="12" id="KW-1207">Sterol metabolism</keyword>
<evidence type="ECO:0000256" key="3">
    <source>
        <dbReference type="ARBA" id="ARBA00012958"/>
    </source>
</evidence>
<dbReference type="GO" id="GO:0010142">
    <property type="term" value="P:farnesyl diphosphate biosynthetic process, mevalonate pathway"/>
    <property type="evidence" value="ECO:0007669"/>
    <property type="project" value="TreeGrafter"/>
</dbReference>
<dbReference type="GO" id="GO:0005524">
    <property type="term" value="F:ATP binding"/>
    <property type="evidence" value="ECO:0007669"/>
    <property type="project" value="UniProtKB-UniRule"/>
</dbReference>
<evidence type="ECO:0000256" key="8">
    <source>
        <dbReference type="ARBA" id="ARBA00022840"/>
    </source>
</evidence>
<evidence type="ECO:0000256" key="14">
    <source>
        <dbReference type="ARBA" id="ARBA00029326"/>
    </source>
</evidence>
<evidence type="ECO:0000256" key="6">
    <source>
        <dbReference type="ARBA" id="ARBA00022741"/>
    </source>
</evidence>
<dbReference type="GO" id="GO:0019287">
    <property type="term" value="P:isopentenyl diphosphate biosynthetic process, mevalonate pathway"/>
    <property type="evidence" value="ECO:0007669"/>
    <property type="project" value="UniProtKB-UniRule"/>
</dbReference>
<dbReference type="InterPro" id="IPR016005">
    <property type="entry name" value="Erg8"/>
</dbReference>
<organism evidence="17 18">
    <name type="scientific">Trichoderma aggressivum f. europaeum</name>
    <dbReference type="NCBI Taxonomy" id="173218"/>
    <lineage>
        <taxon>Eukaryota</taxon>
        <taxon>Fungi</taxon>
        <taxon>Dikarya</taxon>
        <taxon>Ascomycota</taxon>
        <taxon>Pezizomycotina</taxon>
        <taxon>Sordariomycetes</taxon>
        <taxon>Hypocreomycetidae</taxon>
        <taxon>Hypocreales</taxon>
        <taxon>Hypocreaceae</taxon>
        <taxon>Trichoderma</taxon>
    </lineage>
</organism>
<evidence type="ECO:0000256" key="12">
    <source>
        <dbReference type="ARBA" id="ARBA00023166"/>
    </source>
</evidence>
<keyword evidence="4 15" id="KW-0444">Lipid biosynthesis</keyword>
<keyword evidence="7 15" id="KW-0418">Kinase</keyword>
<evidence type="ECO:0000256" key="9">
    <source>
        <dbReference type="ARBA" id="ARBA00022955"/>
    </source>
</evidence>
<keyword evidence="10" id="KW-0756">Sterol biosynthesis</keyword>
<sequence length="507" mass="54449">MPTANASVAVSAPGKVLLAGGYLVLDRSYTGLVLGLSARINVIAGEILTTEGVQLNEIVVDSPQFQDAQWRYGYHLAPEKGGIKVTQLQVENKTRQDVPIPSSNETRSLNSIKSKVPSVCFCLFQGTQNLCFFLVRKRPCFQLFTDICRVLVPHLSGPTISANPFVETTLSYALTYIDAVVSSKHTHSAIKSSRLIILADNDYYSHSHASSSGRFAKFPVTLQGANKTGLGSSAALVTSLTASLLTHYLPASVFDLSSKQGKQTLHNLAQAAHCAAQGKVGSGFDVAAAVYGSCTYRRFSPAVLSVLPEPGAPGFSDKLLAVVDGDKWDVEVQDDGVTVPPGLVLRMCDVDCGSQTVSMVKKVLSWRGQDEQHSTGLWNDLQSKNEDLAATLKAGALDQLPTKLSQVRELIRQMGRESGVPIEPDTQTELLDAVSALDGVYGGVVPGAGGYDALALLMRDDDQTLAQVQDFLATWSREKGSKVKLLGVKGEMEGVRQESLDVYDGWL</sequence>
<comment type="catalytic activity">
    <reaction evidence="14">
        <text>(R)-5-phosphomevalonate + ATP = (R)-5-diphosphomevalonate + ADP</text>
        <dbReference type="Rhea" id="RHEA:16341"/>
        <dbReference type="ChEBI" id="CHEBI:30616"/>
        <dbReference type="ChEBI" id="CHEBI:57557"/>
        <dbReference type="ChEBI" id="CHEBI:58146"/>
        <dbReference type="ChEBI" id="CHEBI:456216"/>
        <dbReference type="EC" id="2.7.4.2"/>
    </reaction>
    <physiologicalReaction direction="left-to-right" evidence="14">
        <dbReference type="Rhea" id="RHEA:16342"/>
    </physiologicalReaction>
</comment>
<keyword evidence="5 15" id="KW-0808">Transferase</keyword>
<dbReference type="GeneID" id="87916649"/>
<dbReference type="PIRSF" id="PIRSF017288">
    <property type="entry name" value="PMK_GHMP_euk"/>
    <property type="match status" value="1"/>
</dbReference>
<gene>
    <name evidence="17" type="ORF">Triagg1_2550</name>
</gene>
<keyword evidence="13 15" id="KW-0753">Steroid metabolism</keyword>
<dbReference type="SUPFAM" id="SSF54211">
    <property type="entry name" value="Ribosomal protein S5 domain 2-like"/>
    <property type="match status" value="1"/>
</dbReference>
<dbReference type="RefSeq" id="XP_062758762.1">
    <property type="nucleotide sequence ID" value="XM_062896744.1"/>
</dbReference>
<evidence type="ECO:0000256" key="11">
    <source>
        <dbReference type="ARBA" id="ARBA00023098"/>
    </source>
</evidence>
<dbReference type="InterPro" id="IPR006204">
    <property type="entry name" value="GHMP_kinase_N_dom"/>
</dbReference>
<evidence type="ECO:0000313" key="18">
    <source>
        <dbReference type="Proteomes" id="UP001273209"/>
    </source>
</evidence>
<comment type="similarity">
    <text evidence="2 15">Belongs to the GHMP kinase family. Mevalonate kinase subfamily.</text>
</comment>
<comment type="pathway">
    <text evidence="1 15">Isoprenoid biosynthesis; isopentenyl diphosphate biosynthesis via mevalonate pathway; isopentenyl diphosphate from (R)-mevalonate: step 2/3.</text>
</comment>
<accession>A0AAE1M280</accession>
<dbReference type="GO" id="GO:0004631">
    <property type="term" value="F:phosphomevalonate kinase activity"/>
    <property type="evidence" value="ECO:0007669"/>
    <property type="project" value="UniProtKB-UniRule"/>
</dbReference>
<dbReference type="AlphaFoldDB" id="A0AAE1M280"/>
<evidence type="ECO:0000256" key="13">
    <source>
        <dbReference type="ARBA" id="ARBA00023221"/>
    </source>
</evidence>
<keyword evidence="9 15" id="KW-0752">Steroid biosynthesis</keyword>
<evidence type="ECO:0000256" key="7">
    <source>
        <dbReference type="ARBA" id="ARBA00022777"/>
    </source>
</evidence>